<keyword evidence="11" id="KW-1185">Reference proteome</keyword>
<proteinExistence type="inferred from homology"/>
<evidence type="ECO:0000256" key="8">
    <source>
        <dbReference type="SAM" id="MobiDB-lite"/>
    </source>
</evidence>
<accession>A0ABR1KJ53</accession>
<comment type="function">
    <text evidence="6">Autophagy-specific protein that functions in response to autophagy-inducing signals as a scaffold to recruit other ATG proteins to organize preautophagosomal structure (PAS) formation. Modulates the timing and magnitude of the autophagy response, such as the size of the sequestering vesicles. Plays particularly a role in pexophagy and nucleophagy.</text>
</comment>
<protein>
    <recommendedName>
        <fullName evidence="2 6">Autophagy-related protein 17</fullName>
    </recommendedName>
</protein>
<dbReference type="Pfam" id="PF04108">
    <property type="entry name" value="ATG17_like"/>
    <property type="match status" value="1"/>
</dbReference>
<dbReference type="PANTHER" id="PTHR28005">
    <property type="entry name" value="AUTOPHAGY-RELATED PROTEIN 17"/>
    <property type="match status" value="1"/>
</dbReference>
<gene>
    <name evidence="10" type="ORF">IWZ03DRAFT_211001</name>
</gene>
<name>A0ABR1KJ53_9PEZI</name>
<organism evidence="10 11">
    <name type="scientific">Phyllosticta citriasiana</name>
    <dbReference type="NCBI Taxonomy" id="595635"/>
    <lineage>
        <taxon>Eukaryota</taxon>
        <taxon>Fungi</taxon>
        <taxon>Dikarya</taxon>
        <taxon>Ascomycota</taxon>
        <taxon>Pezizomycotina</taxon>
        <taxon>Dothideomycetes</taxon>
        <taxon>Dothideomycetes incertae sedis</taxon>
        <taxon>Botryosphaeriales</taxon>
        <taxon>Phyllostictaceae</taxon>
        <taxon>Phyllosticta</taxon>
    </lineage>
</organism>
<dbReference type="PANTHER" id="PTHR28005:SF1">
    <property type="entry name" value="AUTOPHAGY-RELATED PROTEIN 17"/>
    <property type="match status" value="1"/>
</dbReference>
<evidence type="ECO:0000256" key="4">
    <source>
        <dbReference type="ARBA" id="ARBA00023006"/>
    </source>
</evidence>
<keyword evidence="4 6" id="KW-0072">Autophagy</keyword>
<feature type="compositionally biased region" description="Basic and acidic residues" evidence="8">
    <location>
        <begin position="472"/>
        <end position="515"/>
    </location>
</feature>
<dbReference type="EMBL" id="JBBPHU010000007">
    <property type="protein sequence ID" value="KAK7515752.1"/>
    <property type="molecule type" value="Genomic_DNA"/>
</dbReference>
<keyword evidence="3 6" id="KW-0963">Cytoplasm</keyword>
<sequence>MASPQSPAASAGSLDPSPPSLEQLVTHFVNAKRALSSIHHVWRANEFVTQARQLLEDDAVLSSKSSFLRKAIDEQLKTLKALRYGIELVGLEGSSEFKTLLSSLDESSHSLHTTLQTLRDTLIDTDLQTPGTPQKYLFDFIDSSNVDQLEASLRQCIDRTNEADSALGDTIDAFDASIGRLQDGMTACPEVSVINAPSPLPESFHSLESHATETASLLQSLVSHYDLCVTALKHTEGGNEAATRATSTESPIPTGADLPPDMDPNLQVNLHQLSLDVASLRSDAPPAAPLTEAERADMLAVLANDATEVDDVVAEIRDRVSDMEALASGMSGHIDSLQSFHTALLSVYRLLKDISKEIPTYLDACRVFQAKWGEEKSRIEEGVLALEGLREFYDGFLDAYDGLVAEMERRRQVERKMEAIAREAAKKLDKIYHDELDARNTFHITQGSHLPSDICPAVGLPPTRYEIVATTRPRDEDGADEGKAEGARPIEGHDDNGGAQPARDDANKTTTRETQRMPNPPTHVVEAPNQRMEQRRAWRDGGSGGGNQAQQQRREE</sequence>
<evidence type="ECO:0000256" key="3">
    <source>
        <dbReference type="ARBA" id="ARBA00022490"/>
    </source>
</evidence>
<feature type="coiled-coil region" evidence="7">
    <location>
        <begin position="403"/>
        <end position="430"/>
    </location>
</feature>
<evidence type="ECO:0000256" key="2">
    <source>
        <dbReference type="ARBA" id="ARBA00013806"/>
    </source>
</evidence>
<keyword evidence="5" id="KW-0472">Membrane</keyword>
<feature type="domain" description="Autophagy protein ATG17-like" evidence="9">
    <location>
        <begin position="34"/>
        <end position="449"/>
    </location>
</feature>
<dbReference type="Proteomes" id="UP001363622">
    <property type="component" value="Unassembled WGS sequence"/>
</dbReference>
<comment type="caution">
    <text evidence="10">The sequence shown here is derived from an EMBL/GenBank/DDBJ whole genome shotgun (WGS) entry which is preliminary data.</text>
</comment>
<evidence type="ECO:0000313" key="11">
    <source>
        <dbReference type="Proteomes" id="UP001363622"/>
    </source>
</evidence>
<dbReference type="InterPro" id="IPR045326">
    <property type="entry name" value="ATG17-like_dom"/>
</dbReference>
<evidence type="ECO:0000313" key="10">
    <source>
        <dbReference type="EMBL" id="KAK7515752.1"/>
    </source>
</evidence>
<feature type="region of interest" description="Disordered" evidence="8">
    <location>
        <begin position="470"/>
        <end position="556"/>
    </location>
</feature>
<reference evidence="10 11" key="1">
    <citation type="submission" date="2024-04" db="EMBL/GenBank/DDBJ databases">
        <title>Phyllosticta paracitricarpa is synonymous to the EU quarantine fungus P. citricarpa based on phylogenomic analyses.</title>
        <authorList>
            <consortium name="Lawrence Berkeley National Laboratory"/>
            <person name="Van Ingen-Buijs V.A."/>
            <person name="Van Westerhoven A.C."/>
            <person name="Haridas S."/>
            <person name="Skiadas P."/>
            <person name="Martin F."/>
            <person name="Groenewald J.Z."/>
            <person name="Crous P.W."/>
            <person name="Seidl M.F."/>
        </authorList>
    </citation>
    <scope>NUCLEOTIDE SEQUENCE [LARGE SCALE GENOMIC DNA]</scope>
    <source>
        <strain evidence="10 11">CBS 123371</strain>
    </source>
</reference>
<evidence type="ECO:0000256" key="1">
    <source>
        <dbReference type="ARBA" id="ARBA00006259"/>
    </source>
</evidence>
<comment type="subcellular location">
    <subcellularLocation>
        <location evidence="6">Cytoplasm</location>
    </subcellularLocation>
    <subcellularLocation>
        <location evidence="6">Preautophagosomal structure membrane</location>
        <topology evidence="6">Peripheral membrane protein</topology>
    </subcellularLocation>
</comment>
<evidence type="ECO:0000256" key="6">
    <source>
        <dbReference type="RuleBase" id="RU368080"/>
    </source>
</evidence>
<evidence type="ECO:0000259" key="9">
    <source>
        <dbReference type="Pfam" id="PF04108"/>
    </source>
</evidence>
<evidence type="ECO:0000256" key="7">
    <source>
        <dbReference type="SAM" id="Coils"/>
    </source>
</evidence>
<dbReference type="InterPro" id="IPR007240">
    <property type="entry name" value="Atg17"/>
</dbReference>
<evidence type="ECO:0000256" key="5">
    <source>
        <dbReference type="ARBA" id="ARBA00023136"/>
    </source>
</evidence>
<keyword evidence="7" id="KW-0175">Coiled coil</keyword>
<comment type="similarity">
    <text evidence="1 6">Belongs to the ATG17 family.</text>
</comment>